<gene>
    <name evidence="5" type="ORF">C1872_10475</name>
</gene>
<sequence>MRVLLISNMWPSLKHPHYGVFVENTYRELLRDGLDVSKIAICKHDTLFGKLKEYAFFFIKVVLGIASRRYEVVYAHYASHTACPILIGRVLNPRIRVVVNVHGNDIVPETGKDAFFVRHSKKLIAIAKFVISPSEYFARILEADFFVPREKIVVYPSGGVDTRLFAPRDRKLSREKFSFEKSNYVIGLFGRIEKDKGWDVFLQAAAQLIEREDKDYKLFVIGEGSCEKEFWDLASRLNLRPYIEKRDMVSQHVLADAYSAVDVFVFPTRRASDSLGLVGLEAMSCQALLVVGDKYGPSSYAVDGWNCVCFDPFRWESLYEALSFVTSIGDERIVDAIKGRARETALEYDSAKSSGKLTRVFEDIAGER</sequence>
<reference evidence="5 6" key="1">
    <citation type="journal article" date="2018" name="Elife">
        <title>Discovery and characterization of a prevalent human gut bacterial enzyme sufficient for the inactivation of a family of plant toxins.</title>
        <authorList>
            <person name="Koppel N."/>
            <person name="Bisanz J.E."/>
            <person name="Pandelia M.E."/>
            <person name="Turnbaugh P.J."/>
            <person name="Balskus E.P."/>
        </authorList>
    </citation>
    <scope>NUCLEOTIDE SEQUENCE [LARGE SCALE GENOMIC DNA]</scope>
    <source>
        <strain evidence="5 6">MR1 #12</strain>
    </source>
</reference>
<keyword evidence="1" id="KW-0328">Glycosyltransferase</keyword>
<accession>A0A369MRZ1</accession>
<dbReference type="InterPro" id="IPR050194">
    <property type="entry name" value="Glycosyltransferase_grp1"/>
</dbReference>
<dbReference type="Proteomes" id="UP000253752">
    <property type="component" value="Unassembled WGS sequence"/>
</dbReference>
<evidence type="ECO:0000256" key="1">
    <source>
        <dbReference type="ARBA" id="ARBA00022676"/>
    </source>
</evidence>
<feature type="domain" description="Glycosyl transferase family 1" evidence="3">
    <location>
        <begin position="170"/>
        <end position="326"/>
    </location>
</feature>
<dbReference type="Pfam" id="PF00534">
    <property type="entry name" value="Glycos_transf_1"/>
    <property type="match status" value="1"/>
</dbReference>
<dbReference type="GO" id="GO:1901137">
    <property type="term" value="P:carbohydrate derivative biosynthetic process"/>
    <property type="evidence" value="ECO:0007669"/>
    <property type="project" value="UniProtKB-ARBA"/>
</dbReference>
<dbReference type="SUPFAM" id="SSF53756">
    <property type="entry name" value="UDP-Glycosyltransferase/glycogen phosphorylase"/>
    <property type="match status" value="1"/>
</dbReference>
<evidence type="ECO:0000259" key="3">
    <source>
        <dbReference type="Pfam" id="PF00534"/>
    </source>
</evidence>
<dbReference type="InterPro" id="IPR028098">
    <property type="entry name" value="Glyco_trans_4-like_N"/>
</dbReference>
<evidence type="ECO:0008006" key="7">
    <source>
        <dbReference type="Google" id="ProtNLM"/>
    </source>
</evidence>
<dbReference type="GeneID" id="69510103"/>
<dbReference type="CDD" id="cd03801">
    <property type="entry name" value="GT4_PimA-like"/>
    <property type="match status" value="1"/>
</dbReference>
<dbReference type="Gene3D" id="3.40.50.2000">
    <property type="entry name" value="Glycogen Phosphorylase B"/>
    <property type="match status" value="2"/>
</dbReference>
<name>A0A369MRZ1_EGGLN</name>
<dbReference type="PANTHER" id="PTHR45947">
    <property type="entry name" value="SULFOQUINOVOSYL TRANSFERASE SQD2"/>
    <property type="match status" value="1"/>
</dbReference>
<dbReference type="Pfam" id="PF13579">
    <property type="entry name" value="Glyco_trans_4_4"/>
    <property type="match status" value="1"/>
</dbReference>
<dbReference type="PANTHER" id="PTHR45947:SF3">
    <property type="entry name" value="SULFOQUINOVOSYL TRANSFERASE SQD2"/>
    <property type="match status" value="1"/>
</dbReference>
<keyword evidence="2" id="KW-0808">Transferase</keyword>
<dbReference type="AlphaFoldDB" id="A0A369MRZ1"/>
<evidence type="ECO:0000259" key="4">
    <source>
        <dbReference type="Pfam" id="PF13579"/>
    </source>
</evidence>
<protein>
    <recommendedName>
        <fullName evidence="7">Glycosyltransferase family 4 protein</fullName>
    </recommendedName>
</protein>
<dbReference type="RefSeq" id="WP_083802127.1">
    <property type="nucleotide sequence ID" value="NZ_CP089331.1"/>
</dbReference>
<dbReference type="GO" id="GO:0016757">
    <property type="term" value="F:glycosyltransferase activity"/>
    <property type="evidence" value="ECO:0007669"/>
    <property type="project" value="UniProtKB-KW"/>
</dbReference>
<comment type="caution">
    <text evidence="5">The sequence shown here is derived from an EMBL/GenBank/DDBJ whole genome shotgun (WGS) entry which is preliminary data.</text>
</comment>
<dbReference type="EMBL" id="PPTX01000016">
    <property type="protein sequence ID" value="RDB78112.1"/>
    <property type="molecule type" value="Genomic_DNA"/>
</dbReference>
<evidence type="ECO:0000313" key="6">
    <source>
        <dbReference type="Proteomes" id="UP000253752"/>
    </source>
</evidence>
<feature type="domain" description="Glycosyltransferase subfamily 4-like N-terminal" evidence="4">
    <location>
        <begin position="31"/>
        <end position="158"/>
    </location>
</feature>
<proteinExistence type="predicted"/>
<evidence type="ECO:0000313" key="5">
    <source>
        <dbReference type="EMBL" id="RDB78112.1"/>
    </source>
</evidence>
<evidence type="ECO:0000256" key="2">
    <source>
        <dbReference type="ARBA" id="ARBA00022679"/>
    </source>
</evidence>
<organism evidence="5 6">
    <name type="scientific">Eggerthella lenta</name>
    <name type="common">Eubacterium lentum</name>
    <dbReference type="NCBI Taxonomy" id="84112"/>
    <lineage>
        <taxon>Bacteria</taxon>
        <taxon>Bacillati</taxon>
        <taxon>Actinomycetota</taxon>
        <taxon>Coriobacteriia</taxon>
        <taxon>Eggerthellales</taxon>
        <taxon>Eggerthellaceae</taxon>
        <taxon>Eggerthella</taxon>
    </lineage>
</organism>
<dbReference type="InterPro" id="IPR001296">
    <property type="entry name" value="Glyco_trans_1"/>
</dbReference>